<evidence type="ECO:0000313" key="3">
    <source>
        <dbReference type="Proteomes" id="UP001428341"/>
    </source>
</evidence>
<keyword evidence="1" id="KW-0472">Membrane</keyword>
<keyword evidence="1" id="KW-0812">Transmembrane</keyword>
<sequence length="77" mass="8628">MLKNEEKSMFLDVDEAPDLRLGAYKSAATLLLCYANGQVRPFVVSLGHQILVILLFYPFVTVLIINRLNKTEGTCVL</sequence>
<protein>
    <submittedName>
        <fullName evidence="2">Uncharacterized protein</fullName>
    </submittedName>
</protein>
<evidence type="ECO:0000313" key="2">
    <source>
        <dbReference type="EMBL" id="KAK9197755.1"/>
    </source>
</evidence>
<organism evidence="2 3">
    <name type="scientific">Citrus x changshan-huyou</name>
    <dbReference type="NCBI Taxonomy" id="2935761"/>
    <lineage>
        <taxon>Eukaryota</taxon>
        <taxon>Viridiplantae</taxon>
        <taxon>Streptophyta</taxon>
        <taxon>Embryophyta</taxon>
        <taxon>Tracheophyta</taxon>
        <taxon>Spermatophyta</taxon>
        <taxon>Magnoliopsida</taxon>
        <taxon>eudicotyledons</taxon>
        <taxon>Gunneridae</taxon>
        <taxon>Pentapetalae</taxon>
        <taxon>rosids</taxon>
        <taxon>malvids</taxon>
        <taxon>Sapindales</taxon>
        <taxon>Rutaceae</taxon>
        <taxon>Aurantioideae</taxon>
        <taxon>Citrus</taxon>
    </lineage>
</organism>
<dbReference type="AlphaFoldDB" id="A0AAP0M7P8"/>
<feature type="transmembrane region" description="Helical" evidence="1">
    <location>
        <begin position="46"/>
        <end position="65"/>
    </location>
</feature>
<dbReference type="Proteomes" id="UP001428341">
    <property type="component" value="Unassembled WGS sequence"/>
</dbReference>
<dbReference type="EMBL" id="JBCGBO010000005">
    <property type="protein sequence ID" value="KAK9197755.1"/>
    <property type="molecule type" value="Genomic_DNA"/>
</dbReference>
<name>A0AAP0M7P8_9ROSI</name>
<keyword evidence="1" id="KW-1133">Transmembrane helix</keyword>
<comment type="caution">
    <text evidence="2">The sequence shown here is derived from an EMBL/GenBank/DDBJ whole genome shotgun (WGS) entry which is preliminary data.</text>
</comment>
<keyword evidence="3" id="KW-1185">Reference proteome</keyword>
<proteinExistence type="predicted"/>
<evidence type="ECO:0000256" key="1">
    <source>
        <dbReference type="SAM" id="Phobius"/>
    </source>
</evidence>
<accession>A0AAP0M7P8</accession>
<gene>
    <name evidence="2" type="ORF">WN944_012938</name>
</gene>
<reference evidence="2 3" key="1">
    <citation type="submission" date="2024-05" db="EMBL/GenBank/DDBJ databases">
        <title>Haplotype-resolved chromosome-level genome assembly of Huyou (Citrus changshanensis).</title>
        <authorList>
            <person name="Miao C."/>
            <person name="Chen W."/>
            <person name="Wu Y."/>
            <person name="Wang L."/>
            <person name="Zhao S."/>
            <person name="Grierson D."/>
            <person name="Xu C."/>
            <person name="Chen K."/>
        </authorList>
    </citation>
    <scope>NUCLEOTIDE SEQUENCE [LARGE SCALE GENOMIC DNA]</scope>
    <source>
        <strain evidence="2">01-14</strain>
        <tissue evidence="2">Leaf</tissue>
    </source>
</reference>